<dbReference type="PROSITE" id="PS01031">
    <property type="entry name" value="SHSP"/>
    <property type="match status" value="1"/>
</dbReference>
<evidence type="ECO:0000313" key="4">
    <source>
        <dbReference type="EMBL" id="SDR11751.1"/>
    </source>
</evidence>
<name>A0A1H1GF01_9BACI</name>
<evidence type="ECO:0000313" key="5">
    <source>
        <dbReference type="Proteomes" id="UP000199444"/>
    </source>
</evidence>
<dbReference type="InterPro" id="IPR002068">
    <property type="entry name" value="A-crystallin/Hsp20_dom"/>
</dbReference>
<dbReference type="RefSeq" id="WP_092494390.1">
    <property type="nucleotide sequence ID" value="NZ_FNKD01000005.1"/>
</dbReference>
<proteinExistence type="inferred from homology"/>
<accession>A0A1H1GF01</accession>
<reference evidence="4 5" key="1">
    <citation type="submission" date="2016-10" db="EMBL/GenBank/DDBJ databases">
        <authorList>
            <person name="de Groot N.N."/>
        </authorList>
    </citation>
    <scope>NUCLEOTIDE SEQUENCE [LARGE SCALE GENOMIC DNA]</scope>
    <source>
        <strain evidence="4 5">CGMCC 1.10449</strain>
    </source>
</reference>
<gene>
    <name evidence="4" type="ORF">SAMN05216231_3683</name>
</gene>
<dbReference type="AlphaFoldDB" id="A0A1H1GF01"/>
<dbReference type="SUPFAM" id="SSF49764">
    <property type="entry name" value="HSP20-like chaperones"/>
    <property type="match status" value="1"/>
</dbReference>
<evidence type="ECO:0000256" key="1">
    <source>
        <dbReference type="PROSITE-ProRule" id="PRU00285"/>
    </source>
</evidence>
<dbReference type="InterPro" id="IPR008978">
    <property type="entry name" value="HSP20-like_chaperone"/>
</dbReference>
<dbReference type="STRING" id="553311.SAMN05216231_3683"/>
<comment type="similarity">
    <text evidence="1 2">Belongs to the small heat shock protein (HSP20) family.</text>
</comment>
<dbReference type="EMBL" id="FNKD01000005">
    <property type="protein sequence ID" value="SDR11751.1"/>
    <property type="molecule type" value="Genomic_DNA"/>
</dbReference>
<dbReference type="Proteomes" id="UP000199444">
    <property type="component" value="Unassembled WGS sequence"/>
</dbReference>
<dbReference type="CDD" id="cd06464">
    <property type="entry name" value="ACD_sHsps-like"/>
    <property type="match status" value="1"/>
</dbReference>
<dbReference type="Gene3D" id="2.60.40.790">
    <property type="match status" value="1"/>
</dbReference>
<sequence>MDPFKQMSDWRKNMDHFFGDQFWNEFEGVIKPTIPQINIYQYDHELICIVNIPGLTDLNKVDIFVDYARLELKGAIDISYTGGTVVKEEILQGVFEREITLPFPVRRDKINATYKDGLVFIQLHRLISDESGRNKVNVQIVEHD</sequence>
<feature type="domain" description="SHSP" evidence="3">
    <location>
        <begin position="28"/>
        <end position="141"/>
    </location>
</feature>
<organism evidence="4 5">
    <name type="scientific">Virgibacillus salinus</name>
    <dbReference type="NCBI Taxonomy" id="553311"/>
    <lineage>
        <taxon>Bacteria</taxon>
        <taxon>Bacillati</taxon>
        <taxon>Bacillota</taxon>
        <taxon>Bacilli</taxon>
        <taxon>Bacillales</taxon>
        <taxon>Bacillaceae</taxon>
        <taxon>Virgibacillus</taxon>
    </lineage>
</organism>
<evidence type="ECO:0000259" key="3">
    <source>
        <dbReference type="PROSITE" id="PS01031"/>
    </source>
</evidence>
<dbReference type="Pfam" id="PF00011">
    <property type="entry name" value="HSP20"/>
    <property type="match status" value="1"/>
</dbReference>
<keyword evidence="5" id="KW-1185">Reference proteome</keyword>
<protein>
    <submittedName>
        <fullName evidence="4">HSP20 family protein</fullName>
    </submittedName>
</protein>
<evidence type="ECO:0000256" key="2">
    <source>
        <dbReference type="RuleBase" id="RU003616"/>
    </source>
</evidence>